<keyword evidence="1" id="KW-0812">Transmembrane</keyword>
<feature type="transmembrane region" description="Helical" evidence="1">
    <location>
        <begin position="49"/>
        <end position="66"/>
    </location>
</feature>
<dbReference type="RefSeq" id="WP_160892373.1">
    <property type="nucleotide sequence ID" value="NZ_WUMU01000003.1"/>
</dbReference>
<dbReference type="Proteomes" id="UP000477911">
    <property type="component" value="Unassembled WGS sequence"/>
</dbReference>
<organism evidence="2 3">
    <name type="scientific">Pseudooceanicola albus</name>
    <dbReference type="NCBI Taxonomy" id="2692189"/>
    <lineage>
        <taxon>Bacteria</taxon>
        <taxon>Pseudomonadati</taxon>
        <taxon>Pseudomonadota</taxon>
        <taxon>Alphaproteobacteria</taxon>
        <taxon>Rhodobacterales</taxon>
        <taxon>Paracoccaceae</taxon>
        <taxon>Pseudooceanicola</taxon>
    </lineage>
</organism>
<keyword evidence="1" id="KW-1133">Transmembrane helix</keyword>
<evidence type="ECO:0000313" key="3">
    <source>
        <dbReference type="Proteomes" id="UP000477911"/>
    </source>
</evidence>
<keyword evidence="3" id="KW-1185">Reference proteome</keyword>
<feature type="transmembrane region" description="Helical" evidence="1">
    <location>
        <begin position="7"/>
        <end position="29"/>
    </location>
</feature>
<feature type="transmembrane region" description="Helical" evidence="1">
    <location>
        <begin position="95"/>
        <end position="113"/>
    </location>
</feature>
<protein>
    <submittedName>
        <fullName evidence="2">Uncharacterized protein</fullName>
    </submittedName>
</protein>
<sequence length="122" mass="12675">MRNAAMILGLIGGVMALVVGLAAYGYTAAISTWGEVDGLFMQVADPDRVRLTGLLVPIVAIAGAGMARARALWGGLLMLIGAVGFYLGYGVNFFTLFPIAFIAAAGIMAVLAGRPDEEKAHF</sequence>
<accession>A0A6L7G1A0</accession>
<gene>
    <name evidence="2" type="ORF">GR170_05430</name>
</gene>
<evidence type="ECO:0000256" key="1">
    <source>
        <dbReference type="SAM" id="Phobius"/>
    </source>
</evidence>
<reference evidence="2 3" key="1">
    <citation type="submission" date="2019-12" db="EMBL/GenBank/DDBJ databases">
        <authorList>
            <person name="Li M."/>
        </authorList>
    </citation>
    <scope>NUCLEOTIDE SEQUENCE [LARGE SCALE GENOMIC DNA]</scope>
    <source>
        <strain evidence="2 3">GBMRC 2024</strain>
    </source>
</reference>
<feature type="transmembrane region" description="Helical" evidence="1">
    <location>
        <begin position="71"/>
        <end position="89"/>
    </location>
</feature>
<name>A0A6L7G1A0_9RHOB</name>
<dbReference type="AlphaFoldDB" id="A0A6L7G1A0"/>
<comment type="caution">
    <text evidence="2">The sequence shown here is derived from an EMBL/GenBank/DDBJ whole genome shotgun (WGS) entry which is preliminary data.</text>
</comment>
<evidence type="ECO:0000313" key="2">
    <source>
        <dbReference type="EMBL" id="MXN17268.1"/>
    </source>
</evidence>
<dbReference type="EMBL" id="WUMU01000003">
    <property type="protein sequence ID" value="MXN17268.1"/>
    <property type="molecule type" value="Genomic_DNA"/>
</dbReference>
<keyword evidence="1" id="KW-0472">Membrane</keyword>
<proteinExistence type="predicted"/>